<proteinExistence type="predicted"/>
<protein>
    <submittedName>
        <fullName evidence="2">Uncharacterized protein</fullName>
    </submittedName>
</protein>
<gene>
    <name evidence="2" type="ORF">FIBSPDRAFT_951122</name>
</gene>
<dbReference type="AlphaFoldDB" id="A0A166MV94"/>
<sequence length="132" mass="13748">MWLERELGDALRIRTEILKPKSRQGGLDVEKVPSASGAGSRAARYSTSSSAPGSKATSVAKKHASTAYNAFPTNISDTLQSIFSSSLLVFSVKQGQVSAVVTAGASDLVDLNNSTYAVAALRGNIVVLHPAV</sequence>
<evidence type="ECO:0000256" key="1">
    <source>
        <dbReference type="SAM" id="MobiDB-lite"/>
    </source>
</evidence>
<evidence type="ECO:0000313" key="3">
    <source>
        <dbReference type="Proteomes" id="UP000076532"/>
    </source>
</evidence>
<feature type="region of interest" description="Disordered" evidence="1">
    <location>
        <begin position="22"/>
        <end position="58"/>
    </location>
</feature>
<organism evidence="2 3">
    <name type="scientific">Athelia psychrophila</name>
    <dbReference type="NCBI Taxonomy" id="1759441"/>
    <lineage>
        <taxon>Eukaryota</taxon>
        <taxon>Fungi</taxon>
        <taxon>Dikarya</taxon>
        <taxon>Basidiomycota</taxon>
        <taxon>Agaricomycotina</taxon>
        <taxon>Agaricomycetes</taxon>
        <taxon>Agaricomycetidae</taxon>
        <taxon>Atheliales</taxon>
        <taxon>Atheliaceae</taxon>
        <taxon>Athelia</taxon>
    </lineage>
</organism>
<reference evidence="2 3" key="1">
    <citation type="journal article" date="2016" name="Mol. Biol. Evol.">
        <title>Comparative Genomics of Early-Diverging Mushroom-Forming Fungi Provides Insights into the Origins of Lignocellulose Decay Capabilities.</title>
        <authorList>
            <person name="Nagy L.G."/>
            <person name="Riley R."/>
            <person name="Tritt A."/>
            <person name="Adam C."/>
            <person name="Daum C."/>
            <person name="Floudas D."/>
            <person name="Sun H."/>
            <person name="Yadav J.S."/>
            <person name="Pangilinan J."/>
            <person name="Larsson K.H."/>
            <person name="Matsuura K."/>
            <person name="Barry K."/>
            <person name="Labutti K."/>
            <person name="Kuo R."/>
            <person name="Ohm R.A."/>
            <person name="Bhattacharya S.S."/>
            <person name="Shirouzu T."/>
            <person name="Yoshinaga Y."/>
            <person name="Martin F.M."/>
            <person name="Grigoriev I.V."/>
            <person name="Hibbett D.S."/>
        </authorList>
    </citation>
    <scope>NUCLEOTIDE SEQUENCE [LARGE SCALE GENOMIC DNA]</scope>
    <source>
        <strain evidence="2 3">CBS 109695</strain>
    </source>
</reference>
<feature type="compositionally biased region" description="Low complexity" evidence="1">
    <location>
        <begin position="34"/>
        <end position="51"/>
    </location>
</feature>
<dbReference type="Proteomes" id="UP000076532">
    <property type="component" value="Unassembled WGS sequence"/>
</dbReference>
<dbReference type="EMBL" id="KV417526">
    <property type="protein sequence ID" value="KZP24354.1"/>
    <property type="molecule type" value="Genomic_DNA"/>
</dbReference>
<name>A0A166MV94_9AGAM</name>
<keyword evidence="3" id="KW-1185">Reference proteome</keyword>
<accession>A0A166MV94</accession>
<evidence type="ECO:0000313" key="2">
    <source>
        <dbReference type="EMBL" id="KZP24354.1"/>
    </source>
</evidence>